<evidence type="ECO:0000256" key="1">
    <source>
        <dbReference type="SAM" id="MobiDB-lite"/>
    </source>
</evidence>
<name>A0A5B7EGB1_PORTR</name>
<reference evidence="2 3" key="1">
    <citation type="submission" date="2019-05" db="EMBL/GenBank/DDBJ databases">
        <title>Another draft genome of Portunus trituberculatus and its Hox gene families provides insights of decapod evolution.</title>
        <authorList>
            <person name="Jeong J.-H."/>
            <person name="Song I."/>
            <person name="Kim S."/>
            <person name="Choi T."/>
            <person name="Kim D."/>
            <person name="Ryu S."/>
            <person name="Kim W."/>
        </authorList>
    </citation>
    <scope>NUCLEOTIDE SEQUENCE [LARGE SCALE GENOMIC DNA]</scope>
    <source>
        <tissue evidence="2">Muscle</tissue>
    </source>
</reference>
<sequence>MMGGSCLFSNLQGLAAQCPFVITSSTTGVLPVPSASYTLKNHDKDGGWWCILSLQVVQPKPSLLHLLVSAAVHHQNQTPHIFRHSLREFHGLYAANKTQEIKKGVPDTKRSSLKYAGKSDPENVY</sequence>
<evidence type="ECO:0000313" key="3">
    <source>
        <dbReference type="Proteomes" id="UP000324222"/>
    </source>
</evidence>
<feature type="region of interest" description="Disordered" evidence="1">
    <location>
        <begin position="103"/>
        <end position="125"/>
    </location>
</feature>
<protein>
    <submittedName>
        <fullName evidence="2">Uncharacterized protein</fullName>
    </submittedName>
</protein>
<accession>A0A5B7EGB1</accession>
<keyword evidence="3" id="KW-1185">Reference proteome</keyword>
<dbReference type="AlphaFoldDB" id="A0A5B7EGB1"/>
<organism evidence="2 3">
    <name type="scientific">Portunus trituberculatus</name>
    <name type="common">Swimming crab</name>
    <name type="synonym">Neptunus trituberculatus</name>
    <dbReference type="NCBI Taxonomy" id="210409"/>
    <lineage>
        <taxon>Eukaryota</taxon>
        <taxon>Metazoa</taxon>
        <taxon>Ecdysozoa</taxon>
        <taxon>Arthropoda</taxon>
        <taxon>Crustacea</taxon>
        <taxon>Multicrustacea</taxon>
        <taxon>Malacostraca</taxon>
        <taxon>Eumalacostraca</taxon>
        <taxon>Eucarida</taxon>
        <taxon>Decapoda</taxon>
        <taxon>Pleocyemata</taxon>
        <taxon>Brachyura</taxon>
        <taxon>Eubrachyura</taxon>
        <taxon>Portunoidea</taxon>
        <taxon>Portunidae</taxon>
        <taxon>Portuninae</taxon>
        <taxon>Portunus</taxon>
    </lineage>
</organism>
<gene>
    <name evidence="2" type="ORF">E2C01_025759</name>
</gene>
<dbReference type="Proteomes" id="UP000324222">
    <property type="component" value="Unassembled WGS sequence"/>
</dbReference>
<dbReference type="EMBL" id="VSRR010002628">
    <property type="protein sequence ID" value="MPC32448.1"/>
    <property type="molecule type" value="Genomic_DNA"/>
</dbReference>
<proteinExistence type="predicted"/>
<comment type="caution">
    <text evidence="2">The sequence shown here is derived from an EMBL/GenBank/DDBJ whole genome shotgun (WGS) entry which is preliminary data.</text>
</comment>
<evidence type="ECO:0000313" key="2">
    <source>
        <dbReference type="EMBL" id="MPC32448.1"/>
    </source>
</evidence>